<dbReference type="PANTHER" id="PTHR16140">
    <property type="entry name" value="NON-STRUCTURAL MAINTENANCE OF CHROMOSOMES ELEMENT 4"/>
    <property type="match status" value="1"/>
</dbReference>
<comment type="similarity">
    <text evidence="2 7">Belongs to the NSE4 family.</text>
</comment>
<comment type="subcellular location">
    <subcellularLocation>
        <location evidence="1 7">Nucleus</location>
    </subcellularLocation>
</comment>
<dbReference type="PANTHER" id="PTHR16140:SF0">
    <property type="entry name" value="NON-STRUCTURAL MAINTENANCE OF CHROMOSOMES ELEMENT 4"/>
    <property type="match status" value="1"/>
</dbReference>
<evidence type="ECO:0000256" key="5">
    <source>
        <dbReference type="ARBA" id="ARBA00023204"/>
    </source>
</evidence>
<protein>
    <recommendedName>
        <fullName evidence="7">Non-structural maintenance of chromosomes element 4</fullName>
    </recommendedName>
</protein>
<evidence type="ECO:0000256" key="8">
    <source>
        <dbReference type="SAM" id="MobiDB-lite"/>
    </source>
</evidence>
<dbReference type="InterPro" id="IPR014854">
    <property type="entry name" value="Nse4_C"/>
</dbReference>
<feature type="region of interest" description="Disordered" evidence="8">
    <location>
        <begin position="17"/>
        <end position="44"/>
    </location>
</feature>
<keyword evidence="3 7" id="KW-0227">DNA damage</keyword>
<evidence type="ECO:0000256" key="7">
    <source>
        <dbReference type="RuleBase" id="RU365071"/>
    </source>
</evidence>
<dbReference type="GO" id="GO:0005634">
    <property type="term" value="C:nucleus"/>
    <property type="evidence" value="ECO:0007669"/>
    <property type="project" value="UniProtKB-SubCell"/>
</dbReference>
<dbReference type="AlphaFoldDB" id="A0A2N9EEK4"/>
<keyword evidence="4 7" id="KW-0233">DNA recombination</keyword>
<feature type="compositionally biased region" description="Basic residues" evidence="8">
    <location>
        <begin position="376"/>
        <end position="386"/>
    </location>
</feature>
<dbReference type="InterPro" id="IPR027786">
    <property type="entry name" value="Nse4/EID"/>
</dbReference>
<dbReference type="GO" id="GO:0006281">
    <property type="term" value="P:DNA repair"/>
    <property type="evidence" value="ECO:0007669"/>
    <property type="project" value="UniProtKB-UniRule"/>
</dbReference>
<reference evidence="10" key="1">
    <citation type="submission" date="2018-02" db="EMBL/GenBank/DDBJ databases">
        <authorList>
            <person name="Cohen D.B."/>
            <person name="Kent A.D."/>
        </authorList>
    </citation>
    <scope>NUCLEOTIDE SEQUENCE</scope>
</reference>
<proteinExistence type="inferred from homology"/>
<evidence type="ECO:0000256" key="6">
    <source>
        <dbReference type="ARBA" id="ARBA00023242"/>
    </source>
</evidence>
<evidence type="ECO:0000256" key="4">
    <source>
        <dbReference type="ARBA" id="ARBA00023172"/>
    </source>
</evidence>
<comment type="subunit">
    <text evidence="7">Component of the SMC5-SMC6 complex.</text>
</comment>
<evidence type="ECO:0000256" key="1">
    <source>
        <dbReference type="ARBA" id="ARBA00004123"/>
    </source>
</evidence>
<dbReference type="Pfam" id="PF08743">
    <property type="entry name" value="Nse4_C"/>
    <property type="match status" value="1"/>
</dbReference>
<organism evidence="10">
    <name type="scientific">Fagus sylvatica</name>
    <name type="common">Beechnut</name>
    <dbReference type="NCBI Taxonomy" id="28930"/>
    <lineage>
        <taxon>Eukaryota</taxon>
        <taxon>Viridiplantae</taxon>
        <taxon>Streptophyta</taxon>
        <taxon>Embryophyta</taxon>
        <taxon>Tracheophyta</taxon>
        <taxon>Spermatophyta</taxon>
        <taxon>Magnoliopsida</taxon>
        <taxon>eudicotyledons</taxon>
        <taxon>Gunneridae</taxon>
        <taxon>Pentapetalae</taxon>
        <taxon>rosids</taxon>
        <taxon>fabids</taxon>
        <taxon>Fagales</taxon>
        <taxon>Fagaceae</taxon>
        <taxon>Fagus</taxon>
    </lineage>
</organism>
<feature type="region of interest" description="Disordered" evidence="8">
    <location>
        <begin position="333"/>
        <end position="386"/>
    </location>
</feature>
<keyword evidence="6 7" id="KW-0539">Nucleus</keyword>
<gene>
    <name evidence="10" type="ORF">FSB_LOCUS1074</name>
</gene>
<comment type="function">
    <text evidence="7">Component of the SMC5-SMC6 complex, that promotes sister chromatid alignment after DNA damage and facilitates double-stranded DNA breaks (DSBs) repair via homologous recombination between sister chromatids.</text>
</comment>
<dbReference type="GO" id="GO:0006310">
    <property type="term" value="P:DNA recombination"/>
    <property type="evidence" value="ECO:0007669"/>
    <property type="project" value="UniProtKB-UniRule"/>
</dbReference>
<evidence type="ECO:0000313" key="10">
    <source>
        <dbReference type="EMBL" id="SPC73192.1"/>
    </source>
</evidence>
<evidence type="ECO:0000256" key="2">
    <source>
        <dbReference type="ARBA" id="ARBA00008997"/>
    </source>
</evidence>
<evidence type="ECO:0000256" key="3">
    <source>
        <dbReference type="ARBA" id="ARBA00022763"/>
    </source>
</evidence>
<feature type="region of interest" description="Disordered" evidence="8">
    <location>
        <begin position="183"/>
        <end position="212"/>
    </location>
</feature>
<accession>A0A2N9EEK4</accession>
<evidence type="ECO:0000259" key="9">
    <source>
        <dbReference type="Pfam" id="PF08743"/>
    </source>
</evidence>
<dbReference type="EMBL" id="OIVN01000045">
    <property type="protein sequence ID" value="SPC73192.1"/>
    <property type="molecule type" value="Genomic_DNA"/>
</dbReference>
<name>A0A2N9EEK4_FAGSY</name>
<feature type="compositionally biased region" description="Basic residues" evidence="8">
    <location>
        <begin position="183"/>
        <end position="192"/>
    </location>
</feature>
<sequence>MRRTRRRDDDAEEALRAVKREKASGGGGGGDRVDSVAEDESTRATPLDRRVLRSKYFAVKNMIKDQRDDLTKVESQRFSVIIGEVDRLHELVQKPREQVADAEALLDIANTLASSVKSHSNEGITPADFVSSLLKEYGQLATQDGDQVMLHWNNIGLAVAPIFSRAHGCCTMLGPMNTEFKPRKTAVHKRRVKPTESANPEELDSTGEEKTDTDKNMATMFGILRRMKHARLESLILNRKSYAQTVENLFALSFLVKDGRAEINVDGNGSHLVSPRNAPAADSVMSGEVAYGHFVFRFDFKDWKLMMDVVPNEEELMPHRNNSNSLEVEPIVNSSQATLPNTPIRKLSRNRGRVVQEQSIQQESSDSEDGVSRRANAMRRCKRKLT</sequence>
<keyword evidence="5 7" id="KW-0234">DNA repair</keyword>
<feature type="domain" description="Non-structural maintenance of chromosome element 4 C-terminal" evidence="9">
    <location>
        <begin position="231"/>
        <end position="317"/>
    </location>
</feature>
<feature type="compositionally biased region" description="Basic and acidic residues" evidence="8">
    <location>
        <begin position="31"/>
        <end position="44"/>
    </location>
</feature>
<dbReference type="GO" id="GO:0030915">
    <property type="term" value="C:Smc5-Smc6 complex"/>
    <property type="evidence" value="ECO:0007669"/>
    <property type="project" value="UniProtKB-UniRule"/>
</dbReference>